<feature type="region of interest" description="Disordered" evidence="4">
    <location>
        <begin position="206"/>
        <end position="231"/>
    </location>
</feature>
<dbReference type="GO" id="GO:0005852">
    <property type="term" value="C:eukaryotic translation initiation factor 3 complex"/>
    <property type="evidence" value="ECO:0007669"/>
    <property type="project" value="InterPro"/>
</dbReference>
<dbReference type="InterPro" id="IPR023194">
    <property type="entry name" value="eIF3-like_dom_sf"/>
</dbReference>
<proteinExistence type="predicted"/>
<feature type="compositionally biased region" description="Basic and acidic residues" evidence="4">
    <location>
        <begin position="206"/>
        <end position="215"/>
    </location>
</feature>
<gene>
    <name evidence="5" type="ORF">Pmar_PMAR009068</name>
</gene>
<keyword evidence="2" id="KW-0396">Initiation factor</keyword>
<dbReference type="InterPro" id="IPR013906">
    <property type="entry name" value="eIF3j"/>
</dbReference>
<evidence type="ECO:0000256" key="2">
    <source>
        <dbReference type="ARBA" id="ARBA00022540"/>
    </source>
</evidence>
<protein>
    <recommendedName>
        <fullName evidence="7">Eukaryotic translation initiation factor 3 30 kDa subunit</fullName>
    </recommendedName>
</protein>
<accession>C5LQ40</accession>
<dbReference type="Pfam" id="PF08597">
    <property type="entry name" value="eIF3_subunit"/>
    <property type="match status" value="1"/>
</dbReference>
<evidence type="ECO:0000256" key="1">
    <source>
        <dbReference type="ARBA" id="ARBA00022490"/>
    </source>
</evidence>
<keyword evidence="6" id="KW-1185">Reference proteome</keyword>
<reference evidence="5 6" key="1">
    <citation type="submission" date="2008-07" db="EMBL/GenBank/DDBJ databases">
        <authorList>
            <person name="El-Sayed N."/>
            <person name="Caler E."/>
            <person name="Inman J."/>
            <person name="Amedeo P."/>
            <person name="Hass B."/>
            <person name="Wortman J."/>
        </authorList>
    </citation>
    <scope>NUCLEOTIDE SEQUENCE [LARGE SCALE GENOMIC DNA]</scope>
    <source>
        <strain evidence="6">ATCC 50983 / TXsc</strain>
    </source>
</reference>
<dbReference type="OMA" id="DCEQFAT"/>
<dbReference type="AlphaFoldDB" id="C5LQ40"/>
<name>C5LQ40_PERM5</name>
<evidence type="ECO:0000313" key="5">
    <source>
        <dbReference type="EMBL" id="EER01148.1"/>
    </source>
</evidence>
<feature type="compositionally biased region" description="Low complexity" evidence="4">
    <location>
        <begin position="39"/>
        <end position="48"/>
    </location>
</feature>
<evidence type="ECO:0000313" key="6">
    <source>
        <dbReference type="Proteomes" id="UP000007800"/>
    </source>
</evidence>
<evidence type="ECO:0000256" key="4">
    <source>
        <dbReference type="SAM" id="MobiDB-lite"/>
    </source>
</evidence>
<evidence type="ECO:0008006" key="7">
    <source>
        <dbReference type="Google" id="ProtNLM"/>
    </source>
</evidence>
<dbReference type="Gene3D" id="1.10.246.60">
    <property type="entry name" value="Eukaryotic translation initiation factor 3 like domains"/>
    <property type="match status" value="1"/>
</dbReference>
<dbReference type="InParanoid" id="C5LQ40"/>
<feature type="region of interest" description="Disordered" evidence="4">
    <location>
        <begin position="1"/>
        <end position="84"/>
    </location>
</feature>
<keyword evidence="3" id="KW-0648">Protein biosynthesis</keyword>
<feature type="compositionally biased region" description="Acidic residues" evidence="4">
    <location>
        <begin position="12"/>
        <end position="22"/>
    </location>
</feature>
<dbReference type="PANTHER" id="PTHR21681">
    <property type="entry name" value="EUKARYOTIC TRANSLATION INITIATION FACTOR 3 SUBUNIT J"/>
    <property type="match status" value="1"/>
</dbReference>
<dbReference type="GeneID" id="9057989"/>
<evidence type="ECO:0000256" key="3">
    <source>
        <dbReference type="ARBA" id="ARBA00022917"/>
    </source>
</evidence>
<dbReference type="PANTHER" id="PTHR21681:SF0">
    <property type="entry name" value="EUKARYOTIC TRANSLATION INITIATION FACTOR 3 SUBUNIT J"/>
    <property type="match status" value="1"/>
</dbReference>
<dbReference type="GO" id="GO:0003743">
    <property type="term" value="F:translation initiation factor activity"/>
    <property type="evidence" value="ECO:0007669"/>
    <property type="project" value="UniProtKB-KW"/>
</dbReference>
<dbReference type="Proteomes" id="UP000007800">
    <property type="component" value="Unassembled WGS sequence"/>
</dbReference>
<keyword evidence="1" id="KW-0963">Cytoplasm</keyword>
<dbReference type="RefSeq" id="XP_002768430.1">
    <property type="nucleotide sequence ID" value="XM_002768384.1"/>
</dbReference>
<dbReference type="EMBL" id="GG684423">
    <property type="protein sequence ID" value="EER01148.1"/>
    <property type="molecule type" value="Genomic_DNA"/>
</dbReference>
<sequence length="262" mass="29394">MSTSASKLNEQWDSDSDDDWEAADIGLDTIEQNKEAAAEKALSAPAAPQVATKKASTKQQVEKSNGQPKVTTITKEIDADDMPLDDPVAEKARQQRMIEKADMENICDMFGVTTPNDASEGNGSEHVKIRETTTVVEKDSFEELKLKTLKDVEQLSERCVGKLNDCRTKAAVFNFMRDTLRGVEEKLDQDECTKLIKELQALVTSKKQEKAEKDRNRKKQATDVSQMKKGAKVDYQAEIDMMYGDGGYGEYDDEYDDYADFM</sequence>
<organism evidence="6">
    <name type="scientific">Perkinsus marinus (strain ATCC 50983 / TXsc)</name>
    <dbReference type="NCBI Taxonomy" id="423536"/>
    <lineage>
        <taxon>Eukaryota</taxon>
        <taxon>Sar</taxon>
        <taxon>Alveolata</taxon>
        <taxon>Perkinsozoa</taxon>
        <taxon>Perkinsea</taxon>
        <taxon>Perkinsida</taxon>
        <taxon>Perkinsidae</taxon>
        <taxon>Perkinsus</taxon>
    </lineage>
</organism>
<feature type="compositionally biased region" description="Polar residues" evidence="4">
    <location>
        <begin position="57"/>
        <end position="74"/>
    </location>
</feature>
<dbReference type="OrthoDB" id="20381at2759"/>